<dbReference type="GO" id="GO:0030313">
    <property type="term" value="C:cell envelope"/>
    <property type="evidence" value="ECO:0007669"/>
    <property type="project" value="UniProtKB-SubCell"/>
</dbReference>
<dbReference type="Gene3D" id="1.10.287.470">
    <property type="entry name" value="Helix hairpin bin"/>
    <property type="match status" value="2"/>
</dbReference>
<evidence type="ECO:0000256" key="1">
    <source>
        <dbReference type="ARBA" id="ARBA00004196"/>
    </source>
</evidence>
<keyword evidence="7" id="KW-1185">Reference proteome</keyword>
<dbReference type="AlphaFoldDB" id="A0A917FGP9"/>
<dbReference type="Gene3D" id="2.40.30.170">
    <property type="match status" value="1"/>
</dbReference>
<name>A0A917FGP9_9HYPH</name>
<reference evidence="6" key="2">
    <citation type="submission" date="2020-09" db="EMBL/GenBank/DDBJ databases">
        <authorList>
            <person name="Sun Q."/>
            <person name="Sedlacek I."/>
        </authorList>
    </citation>
    <scope>NUCLEOTIDE SEQUENCE</scope>
    <source>
        <strain evidence="6">CCM 7897</strain>
    </source>
</reference>
<dbReference type="PANTHER" id="PTHR32347:SF23">
    <property type="entry name" value="BLL5650 PROTEIN"/>
    <property type="match status" value="1"/>
</dbReference>
<reference evidence="6" key="1">
    <citation type="journal article" date="2014" name="Int. J. Syst. Evol. Microbiol.">
        <title>Complete genome sequence of Corynebacterium casei LMG S-19264T (=DSM 44701T), isolated from a smear-ripened cheese.</title>
        <authorList>
            <consortium name="US DOE Joint Genome Institute (JGI-PGF)"/>
            <person name="Walter F."/>
            <person name="Albersmeier A."/>
            <person name="Kalinowski J."/>
            <person name="Ruckert C."/>
        </authorList>
    </citation>
    <scope>NUCLEOTIDE SEQUENCE</scope>
    <source>
        <strain evidence="6">CCM 7897</strain>
    </source>
</reference>
<evidence type="ECO:0000313" key="7">
    <source>
        <dbReference type="Proteomes" id="UP000606044"/>
    </source>
</evidence>
<dbReference type="Pfam" id="PF25881">
    <property type="entry name" value="HH_YBHG"/>
    <property type="match status" value="1"/>
</dbReference>
<feature type="region of interest" description="Disordered" evidence="3">
    <location>
        <begin position="134"/>
        <end position="158"/>
    </location>
</feature>
<dbReference type="InterPro" id="IPR059052">
    <property type="entry name" value="HH_YbhG-like"/>
</dbReference>
<feature type="domain" description="YbhG-like alpha-helical hairpin" evidence="5">
    <location>
        <begin position="75"/>
        <end position="191"/>
    </location>
</feature>
<dbReference type="Gene3D" id="2.40.50.100">
    <property type="match status" value="1"/>
</dbReference>
<evidence type="ECO:0000256" key="2">
    <source>
        <dbReference type="ARBA" id="ARBA00023054"/>
    </source>
</evidence>
<evidence type="ECO:0000256" key="3">
    <source>
        <dbReference type="SAM" id="MobiDB-lite"/>
    </source>
</evidence>
<dbReference type="EMBL" id="BMCT01000008">
    <property type="protein sequence ID" value="GGF81111.1"/>
    <property type="molecule type" value="Genomic_DNA"/>
</dbReference>
<dbReference type="InterPro" id="IPR050465">
    <property type="entry name" value="UPF0194_transport"/>
</dbReference>
<dbReference type="PROSITE" id="PS51257">
    <property type="entry name" value="PROKAR_LIPOPROTEIN"/>
    <property type="match status" value="1"/>
</dbReference>
<keyword evidence="4" id="KW-0732">Signal</keyword>
<keyword evidence="2" id="KW-0175">Coiled coil</keyword>
<evidence type="ECO:0000259" key="5">
    <source>
        <dbReference type="Pfam" id="PF25881"/>
    </source>
</evidence>
<evidence type="ECO:0000313" key="6">
    <source>
        <dbReference type="EMBL" id="GGF81111.1"/>
    </source>
</evidence>
<dbReference type="PANTHER" id="PTHR32347">
    <property type="entry name" value="EFFLUX SYSTEM COMPONENT YKNX-RELATED"/>
    <property type="match status" value="1"/>
</dbReference>
<protein>
    <submittedName>
        <fullName evidence="6">Secretion protein HlyD</fullName>
    </submittedName>
</protein>
<feature type="compositionally biased region" description="Polar residues" evidence="3">
    <location>
        <begin position="138"/>
        <end position="157"/>
    </location>
</feature>
<dbReference type="RefSeq" id="WP_188583104.1">
    <property type="nucleotide sequence ID" value="NZ_BMCT01000008.1"/>
</dbReference>
<feature type="chain" id="PRO_5037034921" evidence="4">
    <location>
        <begin position="22"/>
        <end position="327"/>
    </location>
</feature>
<comment type="caution">
    <text evidence="6">The sequence shown here is derived from an EMBL/GenBank/DDBJ whole genome shotgun (WGS) entry which is preliminary data.</text>
</comment>
<dbReference type="SUPFAM" id="SSF111369">
    <property type="entry name" value="HlyD-like secretion proteins"/>
    <property type="match status" value="3"/>
</dbReference>
<dbReference type="Proteomes" id="UP000606044">
    <property type="component" value="Unassembled WGS sequence"/>
</dbReference>
<sequence length="327" mass="34838">MRIRLRVLPLALSLAAALALAGCGESTPRTFSGYVEGDLLYIGPQEAGRVTRLDVKEGTRVPAGSVLALLEDDVQKADLAAAQASLAEAQARLDKAKAAVQRPEDIAVLQAGERRAAAALDLSRIELDRQKALAPRGASSQANLDSAQHTYDQNQASLDEVRRQIDAGRIASREEDIAAAQASVRSATANADAAAIRLARRTLLTPQDGQVQTLYYRVGELVPEGRPVVSVLPPGLVKVRFFVPEAQLPQMKPGQSVTVACDGCQPITADISFISDSAEYTPPVIYSREERAKLVYLVEARPRDPALARPGQPVTVSLGAAPPDARP</sequence>
<evidence type="ECO:0000256" key="4">
    <source>
        <dbReference type="SAM" id="SignalP"/>
    </source>
</evidence>
<accession>A0A917FGP9</accession>
<organism evidence="6 7">
    <name type="scientific">Azorhizobium oxalatiphilum</name>
    <dbReference type="NCBI Taxonomy" id="980631"/>
    <lineage>
        <taxon>Bacteria</taxon>
        <taxon>Pseudomonadati</taxon>
        <taxon>Pseudomonadota</taxon>
        <taxon>Alphaproteobacteria</taxon>
        <taxon>Hyphomicrobiales</taxon>
        <taxon>Xanthobacteraceae</taxon>
        <taxon>Azorhizobium</taxon>
    </lineage>
</organism>
<proteinExistence type="predicted"/>
<comment type="subcellular location">
    <subcellularLocation>
        <location evidence="1">Cell envelope</location>
    </subcellularLocation>
</comment>
<feature type="signal peptide" evidence="4">
    <location>
        <begin position="1"/>
        <end position="21"/>
    </location>
</feature>
<feature type="region of interest" description="Disordered" evidence="3">
    <location>
        <begin position="307"/>
        <end position="327"/>
    </location>
</feature>
<gene>
    <name evidence="6" type="ORF">GCM10007301_46560</name>
</gene>